<organism evidence="1 2">
    <name type="scientific">Miniphocaeibacter halophilus</name>
    <dbReference type="NCBI Taxonomy" id="2931922"/>
    <lineage>
        <taxon>Bacteria</taxon>
        <taxon>Bacillati</taxon>
        <taxon>Bacillota</taxon>
        <taxon>Tissierellia</taxon>
        <taxon>Tissierellales</taxon>
        <taxon>Peptoniphilaceae</taxon>
        <taxon>Miniphocaeibacter</taxon>
    </lineage>
</organism>
<accession>A0AC61MSZ0</accession>
<reference evidence="1 2" key="1">
    <citation type="journal article" date="2022" name="Int. J. Syst. Evol. Microbiol.">
        <title>Miniphocaeibacter halophilus sp. nov., an ammonium-tolerant acetate-producing bacterium isolated from a biogas system.</title>
        <authorList>
            <person name="Schnurer A."/>
            <person name="Singh A."/>
            <person name="Bi S."/>
            <person name="Qiao W."/>
            <person name="Westerholm M."/>
        </authorList>
    </citation>
    <scope>NUCLEOTIDE SEQUENCE [LARGE SCALE GENOMIC DNA]</scope>
    <source>
        <strain evidence="1 2">AMB_01</strain>
    </source>
</reference>
<dbReference type="EMBL" id="CP066744">
    <property type="protein sequence ID" value="QQK08795.1"/>
    <property type="molecule type" value="Genomic_DNA"/>
</dbReference>
<dbReference type="Proteomes" id="UP000595814">
    <property type="component" value="Chromosome"/>
</dbReference>
<evidence type="ECO:0000313" key="1">
    <source>
        <dbReference type="EMBL" id="QQK08795.1"/>
    </source>
</evidence>
<sequence>MKLRKRRKLNKGLEKELPLEYREKIDDIINYINFNNISIYEAEAIKTDLLEMAINGAERNENLDFVFGINKEEFAKEIYSNAKQMTFLEKIINKAYSIGDYGFPIVTFIFADFFLAFDRYFKGIDRSVKISTITLIFYGTLMIYSIVFQGKIKKYSLNINKNNFYNNGVFKAILILGGIILILITDSLMHGIKINPLVGWIFFIIFYGLSLFIFLYVNLKES</sequence>
<gene>
    <name evidence="1" type="ORF">JFY71_04485</name>
</gene>
<keyword evidence="2" id="KW-1185">Reference proteome</keyword>
<protein>
    <submittedName>
        <fullName evidence="1">Uncharacterized protein</fullName>
    </submittedName>
</protein>
<name>A0AC61MSZ0_9FIRM</name>
<evidence type="ECO:0000313" key="2">
    <source>
        <dbReference type="Proteomes" id="UP000595814"/>
    </source>
</evidence>
<proteinExistence type="predicted"/>